<evidence type="ECO:0000256" key="4">
    <source>
        <dbReference type="ARBA" id="ARBA00023015"/>
    </source>
</evidence>
<comment type="function">
    <text evidence="6">Repressor of jasmonate responses.</text>
</comment>
<evidence type="ECO:0000313" key="10">
    <source>
        <dbReference type="Proteomes" id="UP000007015"/>
    </source>
</evidence>
<evidence type="ECO:0000313" key="9">
    <source>
        <dbReference type="EMBL" id="EAY90387.1"/>
    </source>
</evidence>
<comment type="similarity">
    <text evidence="1 6">Belongs to the TIFY/JAZ family.</text>
</comment>
<dbReference type="Proteomes" id="UP000007015">
    <property type="component" value="Chromosome 3"/>
</dbReference>
<feature type="compositionally biased region" description="Basic and acidic residues" evidence="7">
    <location>
        <begin position="101"/>
        <end position="112"/>
    </location>
</feature>
<dbReference type="Pfam" id="PF06200">
    <property type="entry name" value="tify"/>
    <property type="match status" value="1"/>
</dbReference>
<protein>
    <recommendedName>
        <fullName evidence="6">Protein TIFY</fullName>
    </recommendedName>
    <alternativeName>
        <fullName evidence="6">Jasmonate ZIM domain-containing protein</fullName>
    </alternativeName>
</protein>
<dbReference type="PANTHER" id="PTHR33077:SF135">
    <property type="entry name" value="PROTEIN TIFY 10A"/>
    <property type="match status" value="1"/>
</dbReference>
<feature type="compositionally biased region" description="Basic and acidic residues" evidence="7">
    <location>
        <begin position="79"/>
        <end position="90"/>
    </location>
</feature>
<gene>
    <name evidence="9" type="ORF">OsI_11965</name>
</gene>
<dbReference type="GO" id="GO:2000022">
    <property type="term" value="P:regulation of jasmonic acid mediated signaling pathway"/>
    <property type="evidence" value="ECO:0007669"/>
    <property type="project" value="UniProtKB-UniRule"/>
</dbReference>
<evidence type="ECO:0000256" key="6">
    <source>
        <dbReference type="RuleBase" id="RU369065"/>
    </source>
</evidence>
<proteinExistence type="inferred from homology"/>
<evidence type="ECO:0000256" key="5">
    <source>
        <dbReference type="ARBA" id="ARBA00023163"/>
    </source>
</evidence>
<organism evidence="9 10">
    <name type="scientific">Oryza sativa subsp. indica</name>
    <name type="common">Rice</name>
    <dbReference type="NCBI Taxonomy" id="39946"/>
    <lineage>
        <taxon>Eukaryota</taxon>
        <taxon>Viridiplantae</taxon>
        <taxon>Streptophyta</taxon>
        <taxon>Embryophyta</taxon>
        <taxon>Tracheophyta</taxon>
        <taxon>Spermatophyta</taxon>
        <taxon>Magnoliopsida</taxon>
        <taxon>Liliopsida</taxon>
        <taxon>Poales</taxon>
        <taxon>Poaceae</taxon>
        <taxon>BOP clade</taxon>
        <taxon>Oryzoideae</taxon>
        <taxon>Oryzeae</taxon>
        <taxon>Oryzinae</taxon>
        <taxon>Oryza</taxon>
        <taxon>Oryza sativa</taxon>
    </lineage>
</organism>
<sequence>MGGKGDEKGYDEEGGNVNLNHRTEEEDNSETDKDEQPATATRGEDSIESNRSGRISGVRDSVRRKGFSLWAEEEEEDGFREIRGEGEQQLRHGLQPAQPLREADANKGKETMELFPQNSGFGSEAAAVKETPDAREQEKRQLTIFYGGKVLVFDDFPAEKAKDLMQMASKSSSTAQNCVLLPSSATAAVADNTKVSAVPAPASALPVAQANAPKPVRPNAADLPQARKASLHRFLEKRKDRLQAKAPYQGSPSDASPVKKELQESQPWLGLGPQVAAPDLSLRQESSQ</sequence>
<keyword evidence="2 6" id="KW-1184">Jasmonic acid signaling pathway</keyword>
<keyword evidence="5" id="KW-0804">Transcription</keyword>
<dbReference type="InterPro" id="IPR010399">
    <property type="entry name" value="Tify_dom"/>
</dbReference>
<dbReference type="PROSITE" id="PS51320">
    <property type="entry name" value="TIFY"/>
    <property type="match status" value="1"/>
</dbReference>
<dbReference type="GO" id="GO:0031347">
    <property type="term" value="P:regulation of defense response"/>
    <property type="evidence" value="ECO:0007669"/>
    <property type="project" value="UniProtKB-UniRule"/>
</dbReference>
<dbReference type="HOGENOM" id="CLU_967687_0_0_1"/>
<keyword evidence="10" id="KW-1185">Reference proteome</keyword>
<evidence type="ECO:0000256" key="2">
    <source>
        <dbReference type="ARBA" id="ARBA00022819"/>
    </source>
</evidence>
<dbReference type="GO" id="GO:0009753">
    <property type="term" value="P:response to jasmonic acid"/>
    <property type="evidence" value="ECO:0007669"/>
    <property type="project" value="EnsemblPlants"/>
</dbReference>
<feature type="compositionally biased region" description="Basic and acidic residues" evidence="7">
    <location>
        <begin position="233"/>
        <end position="243"/>
    </location>
</feature>
<dbReference type="GO" id="GO:0005634">
    <property type="term" value="C:nucleus"/>
    <property type="evidence" value="ECO:0007669"/>
    <property type="project" value="UniProtKB-SubCell"/>
</dbReference>
<dbReference type="AlphaFoldDB" id="A2XHS7"/>
<dbReference type="InterPro" id="IPR040390">
    <property type="entry name" value="TIFY/JAZ"/>
</dbReference>
<evidence type="ECO:0000256" key="1">
    <source>
        <dbReference type="ARBA" id="ARBA00008614"/>
    </source>
</evidence>
<feature type="domain" description="Tify" evidence="8">
    <location>
        <begin position="135"/>
        <end position="170"/>
    </location>
</feature>
<dbReference type="GO" id="GO:0009611">
    <property type="term" value="P:response to wounding"/>
    <property type="evidence" value="ECO:0007669"/>
    <property type="project" value="UniProtKB-UniRule"/>
</dbReference>
<dbReference type="EMBL" id="CM000128">
    <property type="protein sequence ID" value="EAY90387.1"/>
    <property type="molecule type" value="Genomic_DNA"/>
</dbReference>
<dbReference type="STRING" id="39946.A2XHS7"/>
<evidence type="ECO:0000259" key="8">
    <source>
        <dbReference type="PROSITE" id="PS51320"/>
    </source>
</evidence>
<comment type="domain">
    <text evidence="6">The jas domain is required for interaction with COI1.</text>
</comment>
<evidence type="ECO:0000256" key="7">
    <source>
        <dbReference type="SAM" id="MobiDB-lite"/>
    </source>
</evidence>
<name>A2XHS7_ORYSI</name>
<dbReference type="PANTHER" id="PTHR33077">
    <property type="entry name" value="PROTEIN TIFY 4A-RELATED-RELATED"/>
    <property type="match status" value="1"/>
</dbReference>
<evidence type="ECO:0000256" key="3">
    <source>
        <dbReference type="ARBA" id="ARBA00022843"/>
    </source>
</evidence>
<comment type="subcellular location">
    <subcellularLocation>
        <location evidence="6">Nucleus</location>
    </subcellularLocation>
</comment>
<keyword evidence="3" id="KW-0832">Ubl conjugation</keyword>
<feature type="region of interest" description="Disordered" evidence="7">
    <location>
        <begin position="206"/>
        <end position="288"/>
    </location>
</feature>
<feature type="region of interest" description="Disordered" evidence="7">
    <location>
        <begin position="1"/>
        <end position="136"/>
    </location>
</feature>
<reference evidence="9 10" key="1">
    <citation type="journal article" date="2005" name="PLoS Biol.">
        <title>The genomes of Oryza sativa: a history of duplications.</title>
        <authorList>
            <person name="Yu J."/>
            <person name="Wang J."/>
            <person name="Lin W."/>
            <person name="Li S."/>
            <person name="Li H."/>
            <person name="Zhou J."/>
            <person name="Ni P."/>
            <person name="Dong W."/>
            <person name="Hu S."/>
            <person name="Zeng C."/>
            <person name="Zhang J."/>
            <person name="Zhang Y."/>
            <person name="Li R."/>
            <person name="Xu Z."/>
            <person name="Li S."/>
            <person name="Li X."/>
            <person name="Zheng H."/>
            <person name="Cong L."/>
            <person name="Lin L."/>
            <person name="Yin J."/>
            <person name="Geng J."/>
            <person name="Li G."/>
            <person name="Shi J."/>
            <person name="Liu J."/>
            <person name="Lv H."/>
            <person name="Li J."/>
            <person name="Wang J."/>
            <person name="Deng Y."/>
            <person name="Ran L."/>
            <person name="Shi X."/>
            <person name="Wang X."/>
            <person name="Wu Q."/>
            <person name="Li C."/>
            <person name="Ren X."/>
            <person name="Wang J."/>
            <person name="Wang X."/>
            <person name="Li D."/>
            <person name="Liu D."/>
            <person name="Zhang X."/>
            <person name="Ji Z."/>
            <person name="Zhao W."/>
            <person name="Sun Y."/>
            <person name="Zhang Z."/>
            <person name="Bao J."/>
            <person name="Han Y."/>
            <person name="Dong L."/>
            <person name="Ji J."/>
            <person name="Chen P."/>
            <person name="Wu S."/>
            <person name="Liu J."/>
            <person name="Xiao Y."/>
            <person name="Bu D."/>
            <person name="Tan J."/>
            <person name="Yang L."/>
            <person name="Ye C."/>
            <person name="Zhang J."/>
            <person name="Xu J."/>
            <person name="Zhou Y."/>
            <person name="Yu Y."/>
            <person name="Zhang B."/>
            <person name="Zhuang S."/>
            <person name="Wei H."/>
            <person name="Liu B."/>
            <person name="Lei M."/>
            <person name="Yu H."/>
            <person name="Li Y."/>
            <person name="Xu H."/>
            <person name="Wei S."/>
            <person name="He X."/>
            <person name="Fang L."/>
            <person name="Zhang Z."/>
            <person name="Zhang Y."/>
            <person name="Huang X."/>
            <person name="Su Z."/>
            <person name="Tong W."/>
            <person name="Li J."/>
            <person name="Tong Z."/>
            <person name="Li S."/>
            <person name="Ye J."/>
            <person name="Wang L."/>
            <person name="Fang L."/>
            <person name="Lei T."/>
            <person name="Chen C."/>
            <person name="Chen H."/>
            <person name="Xu Z."/>
            <person name="Li H."/>
            <person name="Huang H."/>
            <person name="Zhang F."/>
            <person name="Xu H."/>
            <person name="Li N."/>
            <person name="Zhao C."/>
            <person name="Li S."/>
            <person name="Dong L."/>
            <person name="Huang Y."/>
            <person name="Li L."/>
            <person name="Xi Y."/>
            <person name="Qi Q."/>
            <person name="Li W."/>
            <person name="Zhang B."/>
            <person name="Hu W."/>
            <person name="Zhang Y."/>
            <person name="Tian X."/>
            <person name="Jiao Y."/>
            <person name="Liang X."/>
            <person name="Jin J."/>
            <person name="Gao L."/>
            <person name="Zheng W."/>
            <person name="Hao B."/>
            <person name="Liu S."/>
            <person name="Wang W."/>
            <person name="Yuan L."/>
            <person name="Cao M."/>
            <person name="McDermott J."/>
            <person name="Samudrala R."/>
            <person name="Wang J."/>
            <person name="Wong G.K."/>
            <person name="Yang H."/>
        </authorList>
    </citation>
    <scope>NUCLEOTIDE SEQUENCE [LARGE SCALE GENOMIC DNA]</scope>
    <source>
        <strain evidence="10">cv. 93-11</strain>
    </source>
</reference>
<dbReference type="Pfam" id="PF09425">
    <property type="entry name" value="Jas_motif"/>
    <property type="match status" value="1"/>
</dbReference>
<keyword evidence="6" id="KW-0539">Nucleus</keyword>
<dbReference type="SMART" id="SM00979">
    <property type="entry name" value="TIFY"/>
    <property type="match status" value="1"/>
</dbReference>
<dbReference type="InterPro" id="IPR018467">
    <property type="entry name" value="CCT_CS"/>
</dbReference>
<keyword evidence="4" id="KW-0805">Transcription regulation</keyword>
<accession>A2XHS7</accession>
<dbReference type="Gramene" id="BGIOSGA010559-TA">
    <property type="protein sequence ID" value="BGIOSGA010559-PA"/>
    <property type="gene ID" value="BGIOSGA010559"/>
</dbReference>